<evidence type="ECO:0000313" key="2">
    <source>
        <dbReference type="Proteomes" id="UP000068016"/>
    </source>
</evidence>
<evidence type="ECO:0000313" key="1">
    <source>
        <dbReference type="EMBL" id="KWN14702.1"/>
    </source>
</evidence>
<reference evidence="1 2" key="1">
    <citation type="submission" date="2015-11" db="EMBL/GenBank/DDBJ databases">
        <title>Expanding the genomic diversity of Burkholderia species for the development of highly accurate diagnostics.</title>
        <authorList>
            <person name="Sahl J."/>
            <person name="Keim P."/>
            <person name="Wagner D."/>
        </authorList>
    </citation>
    <scope>NUCLEOTIDE SEQUENCE [LARGE SCALE GENOMIC DNA]</scope>
    <source>
        <strain evidence="1 2">MSMB793WGS</strain>
    </source>
</reference>
<dbReference type="EMBL" id="LPLZ01000046">
    <property type="protein sequence ID" value="KWN14702.1"/>
    <property type="molecule type" value="Genomic_DNA"/>
</dbReference>
<protein>
    <submittedName>
        <fullName evidence="1">Uncharacterized protein</fullName>
    </submittedName>
</protein>
<sequence>MLVIVGVTATGEKERVALSDGALGLRAALDESTFATVGHRARARATAFCYTPVLANPSTGHNRFKEK</sequence>
<name>A0A125K6T5_9BURK</name>
<comment type="caution">
    <text evidence="1">The sequence shown here is derived from an EMBL/GenBank/DDBJ whole genome shotgun (WGS) entry which is preliminary data.</text>
</comment>
<dbReference type="AlphaFoldDB" id="A0A125K6T5"/>
<dbReference type="Proteomes" id="UP000068016">
    <property type="component" value="Unassembled WGS sequence"/>
</dbReference>
<proteinExistence type="predicted"/>
<gene>
    <name evidence="1" type="ORF">WT83_16555</name>
</gene>
<dbReference type="RefSeq" id="WP_196493070.1">
    <property type="nucleotide sequence ID" value="NZ_LPLZ01000046.1"/>
</dbReference>
<accession>A0A125K6T5</accession>
<organism evidence="1 2">
    <name type="scientific">Burkholderia territorii</name>
    <dbReference type="NCBI Taxonomy" id="1503055"/>
    <lineage>
        <taxon>Bacteria</taxon>
        <taxon>Pseudomonadati</taxon>
        <taxon>Pseudomonadota</taxon>
        <taxon>Betaproteobacteria</taxon>
        <taxon>Burkholderiales</taxon>
        <taxon>Burkholderiaceae</taxon>
        <taxon>Burkholderia</taxon>
        <taxon>Burkholderia cepacia complex</taxon>
    </lineage>
</organism>